<dbReference type="Gene3D" id="3.40.50.2000">
    <property type="entry name" value="Glycogen Phosphorylase B"/>
    <property type="match status" value="2"/>
</dbReference>
<dbReference type="EC" id="2.4.1.-" evidence="4"/>
<dbReference type="Pfam" id="PF00201">
    <property type="entry name" value="UDPGT"/>
    <property type="match status" value="1"/>
</dbReference>
<dbReference type="GO" id="GO:0080044">
    <property type="term" value="F:quercetin 7-O-glucosyltransferase activity"/>
    <property type="evidence" value="ECO:0007669"/>
    <property type="project" value="TreeGrafter"/>
</dbReference>
<dbReference type="SUPFAM" id="SSF53756">
    <property type="entry name" value="UDP-Glycosyltransferase/glycogen phosphorylase"/>
    <property type="match status" value="1"/>
</dbReference>
<reference evidence="5" key="1">
    <citation type="journal article" date="2018" name="Mol. Plant">
        <title>Complete pathway elucidation and heterologous reconstitution of Rhodiola salidroside biosynthesis.</title>
        <authorList>
            <person name="Torrens-Spence M.P."/>
            <person name="Pluskal T."/>
            <person name="Li F.S."/>
            <person name="Carballo V."/>
            <person name="Weng J.K."/>
        </authorList>
    </citation>
    <scope>NUCLEOTIDE SEQUENCE</scope>
</reference>
<evidence type="ECO:0000256" key="1">
    <source>
        <dbReference type="ARBA" id="ARBA00009995"/>
    </source>
</evidence>
<dbReference type="EMBL" id="MF674542">
    <property type="protein sequence ID" value="AUI41131.1"/>
    <property type="molecule type" value="mRNA"/>
</dbReference>
<evidence type="ECO:0000256" key="4">
    <source>
        <dbReference type="RuleBase" id="RU362057"/>
    </source>
</evidence>
<keyword evidence="3" id="KW-0328">Glycosyltransferase</keyword>
<dbReference type="InterPro" id="IPR002213">
    <property type="entry name" value="UDP_glucos_trans"/>
</dbReference>
<dbReference type="FunFam" id="3.40.50.2000:FF:000055">
    <property type="entry name" value="Glycosyltransferase"/>
    <property type="match status" value="1"/>
</dbReference>
<evidence type="ECO:0000256" key="3">
    <source>
        <dbReference type="RuleBase" id="RU003718"/>
    </source>
</evidence>
<evidence type="ECO:0000256" key="2">
    <source>
        <dbReference type="ARBA" id="ARBA00022679"/>
    </source>
</evidence>
<dbReference type="AlphaFoldDB" id="A0A2I6B3P8"/>
<dbReference type="PROSITE" id="PS00375">
    <property type="entry name" value="UDPGT"/>
    <property type="match status" value="1"/>
</dbReference>
<dbReference type="GO" id="GO:0080043">
    <property type="term" value="F:quercetin 3-O-glucosyltransferase activity"/>
    <property type="evidence" value="ECO:0007669"/>
    <property type="project" value="TreeGrafter"/>
</dbReference>
<dbReference type="FunFam" id="3.40.50.2000:FF:000027">
    <property type="entry name" value="Glycosyltransferase"/>
    <property type="match status" value="1"/>
</dbReference>
<organism evidence="5">
    <name type="scientific">Rhodiola rosea</name>
    <name type="common">Roseroot</name>
    <name type="synonym">Sedum rhodiola</name>
    <dbReference type="NCBI Taxonomy" id="203015"/>
    <lineage>
        <taxon>Eukaryota</taxon>
        <taxon>Viridiplantae</taxon>
        <taxon>Streptophyta</taxon>
        <taxon>Embryophyta</taxon>
        <taxon>Tracheophyta</taxon>
        <taxon>Spermatophyta</taxon>
        <taxon>Magnoliopsida</taxon>
        <taxon>eudicotyledons</taxon>
        <taxon>Gunneridae</taxon>
        <taxon>Pentapetalae</taxon>
        <taxon>Saxifragales</taxon>
        <taxon>Crassulaceae</taxon>
        <taxon>Rhodiola</taxon>
    </lineage>
</organism>
<dbReference type="InterPro" id="IPR035595">
    <property type="entry name" value="UDP_glycos_trans_CS"/>
</dbReference>
<sequence>MGSLPSTKSHAVLVPYPAQGHINPFMQLAKLLHSKGFHITFVNNDHNHRRLLRTKGHDFVQGLEGLRFEAVPDGLPPSDRDATQDVPKLTESIYNKSMNQPFSDLLQRLNSTPGSPPVTCVISDVAMFFAWDVADELGIPNVQFWTASACGLLGYLQYDELLRRAIVPFKDENFMTDGSLEALIDWIPGMPNMRLKDLPSFMRTTSPDDVLFNYLRTITTKALKSSALLLNTFDDFEHEVVEEMKKMQPNIFLGGPLNMLLRHTSKTEITSLTTSLWKEDTHCLEWLDKQEPESVVYINYGSVTIMSDHHLNEFAWGLANSKHPFLWIVRPDVVRGESGTLPKEFYDEIKDRGLITSWCPQPEVLKHPSVGVYLTHCGWNSITESVAGGVPLMCWPFFAEQQTNSRFACTVWGTGVEVNADVKREELAEQVMEMLEGKRGQELRKNAKEWRRKAEEATDIGGSAYADFDRFMEKVVQFSV</sequence>
<evidence type="ECO:0000313" key="5">
    <source>
        <dbReference type="EMBL" id="AUI41131.1"/>
    </source>
</evidence>
<dbReference type="PANTHER" id="PTHR11926">
    <property type="entry name" value="GLUCOSYL/GLUCURONOSYL TRANSFERASES"/>
    <property type="match status" value="1"/>
</dbReference>
<comment type="similarity">
    <text evidence="1 3">Belongs to the UDP-glycosyltransferase family.</text>
</comment>
<protein>
    <recommendedName>
        <fullName evidence="4">Glycosyltransferase</fullName>
        <ecNumber evidence="4">2.4.1.-</ecNumber>
    </recommendedName>
</protein>
<dbReference type="CDD" id="cd03784">
    <property type="entry name" value="GT1_Gtf-like"/>
    <property type="match status" value="1"/>
</dbReference>
<accession>A0A2I6B3P8</accession>
<dbReference type="PANTHER" id="PTHR11926:SF1547">
    <property type="entry name" value="GLYCOSYLTRANSFERASE"/>
    <property type="match status" value="1"/>
</dbReference>
<proteinExistence type="evidence at transcript level"/>
<name>A0A2I6B3P8_RHORB</name>
<keyword evidence="2 3" id="KW-0808">Transferase</keyword>